<feature type="domain" description="Fido" evidence="1">
    <location>
        <begin position="63"/>
        <end position="213"/>
    </location>
</feature>
<sequence>MNNSALARFITSLGSLNNYGSTVLQTKKALDLKSTSPLNQDNDDAAIFSDALKGIKAIKKNGFNTDGIISINAQFNTPSKEQPSMPGHLRNAYYNEDDRIAIVVGTGALETYIPPEVISRKDIDKIVDEFYRSRRRENDAWLVFAKLSKLQPFQDGNKRTALIAANAAINTFKKEDYLVLPFNDLDRAEFTINLMRFYVAKSDKEETAAFKKMLSVLPSKKDRLFLLKQPVENEDRKLTKTIKLKPQFRDTRK</sequence>
<dbReference type="Gene3D" id="1.10.3290.10">
    <property type="entry name" value="Fido-like domain"/>
    <property type="match status" value="1"/>
</dbReference>
<dbReference type="InterPro" id="IPR036597">
    <property type="entry name" value="Fido-like_dom_sf"/>
</dbReference>
<evidence type="ECO:0000313" key="2">
    <source>
        <dbReference type="EMBL" id="MEO1781970.1"/>
    </source>
</evidence>
<dbReference type="InterPro" id="IPR003812">
    <property type="entry name" value="Fido"/>
</dbReference>
<proteinExistence type="predicted"/>
<dbReference type="SUPFAM" id="SSF140931">
    <property type="entry name" value="Fic-like"/>
    <property type="match status" value="1"/>
</dbReference>
<reference evidence="2" key="1">
    <citation type="submission" date="2016-06" db="EMBL/GenBank/DDBJ databases">
        <authorList>
            <person name="Van Tyne D."/>
        </authorList>
    </citation>
    <scope>NUCLEOTIDE SEQUENCE</scope>
    <source>
        <strain evidence="2">JM9A</strain>
    </source>
</reference>
<evidence type="ECO:0000259" key="1">
    <source>
        <dbReference type="PROSITE" id="PS51459"/>
    </source>
</evidence>
<reference evidence="2" key="2">
    <citation type="submission" date="2024-02" db="EMBL/GenBank/DDBJ databases">
        <title>The Genome Sequence of Enterococcus diestrammenae JM9A.</title>
        <authorList>
            <person name="Earl A."/>
            <person name="Manson A."/>
            <person name="Gilmore M."/>
            <person name="Sanders J."/>
            <person name="Shea T."/>
            <person name="Howe W."/>
            <person name="Livny J."/>
            <person name="Cuomo C."/>
            <person name="Neafsey D."/>
            <person name="Birren B."/>
        </authorList>
    </citation>
    <scope>NUCLEOTIDE SEQUENCE</scope>
    <source>
        <strain evidence="2">JM9A</strain>
    </source>
</reference>
<keyword evidence="3" id="KW-1185">Reference proteome</keyword>
<protein>
    <recommendedName>
        <fullName evidence="1">Fido domain-containing protein</fullName>
    </recommendedName>
</protein>
<dbReference type="PROSITE" id="PS51459">
    <property type="entry name" value="FIDO"/>
    <property type="match status" value="1"/>
</dbReference>
<gene>
    <name evidence="2" type="ORF">BAU18_001563</name>
</gene>
<organism evidence="2 3">
    <name type="scientific">Enterococcus diestrammenae</name>
    <dbReference type="NCBI Taxonomy" id="1155073"/>
    <lineage>
        <taxon>Bacteria</taxon>
        <taxon>Bacillati</taxon>
        <taxon>Bacillota</taxon>
        <taxon>Bacilli</taxon>
        <taxon>Lactobacillales</taxon>
        <taxon>Enterococcaceae</taxon>
        <taxon>Enterococcus</taxon>
    </lineage>
</organism>
<name>A0ABV0F1P0_9ENTE</name>
<comment type="caution">
    <text evidence="2">The sequence shown here is derived from an EMBL/GenBank/DDBJ whole genome shotgun (WGS) entry which is preliminary data.</text>
</comment>
<dbReference type="EMBL" id="MAEI02000001">
    <property type="protein sequence ID" value="MEO1781970.1"/>
    <property type="molecule type" value="Genomic_DNA"/>
</dbReference>
<evidence type="ECO:0000313" key="3">
    <source>
        <dbReference type="Proteomes" id="UP001429357"/>
    </source>
</evidence>
<dbReference type="Proteomes" id="UP001429357">
    <property type="component" value="Unassembled WGS sequence"/>
</dbReference>
<accession>A0ABV0F1P0</accession>
<dbReference type="Pfam" id="PF02661">
    <property type="entry name" value="Fic"/>
    <property type="match status" value="1"/>
</dbReference>
<dbReference type="RefSeq" id="WP_161869257.1">
    <property type="nucleotide sequence ID" value="NZ_MAEI02000001.1"/>
</dbReference>